<gene>
    <name evidence="1" type="ORF">M431DRAFT_512656</name>
</gene>
<reference evidence="1 2" key="1">
    <citation type="submission" date="2016-07" db="EMBL/GenBank/DDBJ databases">
        <title>Multiple horizontal gene transfer events from other fungi enriched the ability of initially mycotrophic Trichoderma (Ascomycota) to feed on dead plant biomass.</title>
        <authorList>
            <consortium name="DOE Joint Genome Institute"/>
            <person name="Aerts A."/>
            <person name="Atanasova L."/>
            <person name="Chenthamara K."/>
            <person name="Zhang J."/>
            <person name="Grujic M."/>
            <person name="Henrissat B."/>
            <person name="Kuo A."/>
            <person name="Salamov A."/>
            <person name="Lipzen A."/>
            <person name="Labutti K."/>
            <person name="Barry K."/>
            <person name="Miao Y."/>
            <person name="Rahimi M.J."/>
            <person name="Shen Q."/>
            <person name="Grigoriev I.V."/>
            <person name="Kubicek C.P."/>
            <person name="Druzhinina I.S."/>
        </authorList>
    </citation>
    <scope>NUCLEOTIDE SEQUENCE [LARGE SCALE GENOMIC DNA]</scope>
    <source>
        <strain evidence="1 2">CBS 226.95</strain>
    </source>
</reference>
<evidence type="ECO:0008006" key="3">
    <source>
        <dbReference type="Google" id="ProtNLM"/>
    </source>
</evidence>
<organism evidence="1 2">
    <name type="scientific">Trichoderma harzianum CBS 226.95</name>
    <dbReference type="NCBI Taxonomy" id="983964"/>
    <lineage>
        <taxon>Eukaryota</taxon>
        <taxon>Fungi</taxon>
        <taxon>Dikarya</taxon>
        <taxon>Ascomycota</taxon>
        <taxon>Pezizomycotina</taxon>
        <taxon>Sordariomycetes</taxon>
        <taxon>Hypocreomycetidae</taxon>
        <taxon>Hypocreales</taxon>
        <taxon>Hypocreaceae</taxon>
        <taxon>Trichoderma</taxon>
    </lineage>
</organism>
<protein>
    <recommendedName>
        <fullName evidence="3">F-box domain-containing protein</fullName>
    </recommendedName>
</protein>
<dbReference type="RefSeq" id="XP_024769569.1">
    <property type="nucleotide sequence ID" value="XM_024919884.1"/>
</dbReference>
<dbReference type="EMBL" id="KZ679690">
    <property type="protein sequence ID" value="PTB49892.1"/>
    <property type="molecule type" value="Genomic_DNA"/>
</dbReference>
<dbReference type="InterPro" id="IPR036047">
    <property type="entry name" value="F-box-like_dom_sf"/>
</dbReference>
<dbReference type="STRING" id="983964.A0A2T3ZYK3"/>
<dbReference type="AlphaFoldDB" id="A0A2T3ZYK3"/>
<evidence type="ECO:0000313" key="1">
    <source>
        <dbReference type="EMBL" id="PTB49892.1"/>
    </source>
</evidence>
<name>A0A2T3ZYK3_TRIHA</name>
<evidence type="ECO:0000313" key="2">
    <source>
        <dbReference type="Proteomes" id="UP000241690"/>
    </source>
</evidence>
<dbReference type="Proteomes" id="UP000241690">
    <property type="component" value="Unassembled WGS sequence"/>
</dbReference>
<dbReference type="SUPFAM" id="SSF81383">
    <property type="entry name" value="F-box domain"/>
    <property type="match status" value="1"/>
</dbReference>
<dbReference type="GeneID" id="36628453"/>
<proteinExistence type="predicted"/>
<sequence>MGHSQMDPNAAIFQLSPDIFLLILKHLALHDKFLLSHTCKAFRHSTYHDWDSEISRLSSSDRVGFWAGLAYTLPDYWACPKCCKLHLINTSDVPATLYRQQLIPCQADISRGIGTEMYSIHHHHIQFALKLSRLCKHQQYLGALMKPYTDTRISLLNPLTDSYTAEPNIITKQFILREEWNISNDTSTTLPLFPENGTFHMPVCPHLGLTSSGLASSRMRKKWDAERLQLRHKMTELEELTLFKEMTLIEDGIAFAFRFPGNWIYNSCLRCPTDIGIIVSADERKVTVRAWHNFGVEGSPMGTNWRVHVADPSQAWATLGSYMDYTHRSVRTLWMEDISDETKSKAQTGILGRKLH</sequence>
<accession>A0A2T3ZYK3</accession>
<keyword evidence="2" id="KW-1185">Reference proteome</keyword>